<dbReference type="InterPro" id="IPR046873">
    <property type="entry name" value="HisK-N-like"/>
</dbReference>
<keyword evidence="4" id="KW-0418">Kinase</keyword>
<dbReference type="Pfam" id="PF20309">
    <property type="entry name" value="DRHyd-ASK"/>
    <property type="match status" value="1"/>
</dbReference>
<evidence type="ECO:0000256" key="2">
    <source>
        <dbReference type="ARBA" id="ARBA00022679"/>
    </source>
</evidence>
<dbReference type="Gene3D" id="1.10.510.10">
    <property type="entry name" value="Transferase(Phosphotransferase) domain 1"/>
    <property type="match status" value="1"/>
</dbReference>
<evidence type="ECO:0000256" key="5">
    <source>
        <dbReference type="ARBA" id="ARBA00022840"/>
    </source>
</evidence>
<dbReference type="InterPro" id="IPR011009">
    <property type="entry name" value="Kinase-like_dom_sf"/>
</dbReference>
<keyword evidence="1" id="KW-0723">Serine/threonine-protein kinase</keyword>
<dbReference type="FunFam" id="1.10.510.10:FF:000054">
    <property type="entry name" value="Mitogen-activated protein kinase kinase kinase 5"/>
    <property type="match status" value="1"/>
</dbReference>
<dbReference type="Pfam" id="PF20302">
    <property type="entry name" value="HisK-N-like"/>
    <property type="match status" value="2"/>
</dbReference>
<reference evidence="9 10" key="1">
    <citation type="submission" date="2022-01" db="EMBL/GenBank/DDBJ databases">
        <title>A chromosome-scale genome assembly of the false clownfish, Amphiprion ocellaris.</title>
        <authorList>
            <person name="Ryu T."/>
        </authorList>
    </citation>
    <scope>NUCLEOTIDE SEQUENCE [LARGE SCALE GENOMIC DNA]</scope>
</reference>
<accession>A0AAQ6A1H5</accession>
<name>A0AAQ6A1H5_AMPOC</name>
<reference evidence="9" key="2">
    <citation type="submission" date="2025-08" db="UniProtKB">
        <authorList>
            <consortium name="Ensembl"/>
        </authorList>
    </citation>
    <scope>IDENTIFICATION</scope>
</reference>
<dbReference type="PROSITE" id="PS00108">
    <property type="entry name" value="PROTEIN_KINASE_ST"/>
    <property type="match status" value="1"/>
</dbReference>
<dbReference type="CDD" id="cd06624">
    <property type="entry name" value="STKc_ASK"/>
    <property type="match status" value="1"/>
</dbReference>
<dbReference type="AlphaFoldDB" id="A0AAQ6A1H5"/>
<keyword evidence="10" id="KW-1185">Reference proteome</keyword>
<dbReference type="InterPro" id="IPR046872">
    <property type="entry name" value="DRHyd-ASK"/>
</dbReference>
<dbReference type="Gene3D" id="3.30.200.20">
    <property type="entry name" value="Phosphorylase Kinase, domain 1"/>
    <property type="match status" value="1"/>
</dbReference>
<sequence length="1102" mass="124578">MLFSSCPLLVCTSLATRGIDSMQEPTEDSELVLRAEPPSGSGKPIVSPRSRSRAVSVAYIVNEDASVPQTEENLSLKCLKEACADAHAAFKTISFERISLGTTDILDSFYNADVAVVEMSDTFCQPSLFYHLGVRESFSMTNNIILYCYKQDSDLQAVKVTRQCGSYTFIPYVVSPQGKVFACDATMMTCIKELMQPSFQLEPLLTPLVERLVHLLNNVHIQSSEYFRESIRHEIRMARERFSGQALSDELSRIQKRLDSVELLTPDIVMNLLLSYRDIQDYDAMIKLVETLNNLPMCLITRHQNIKFHYIFALNRRNHPGDRAKALELILPIVESANKVASDVYCLCGRIYKDIFMNSGFTDQRSRDQAGYWYTFETEPTIHSGINNVVLLMAAGHEFETSIELRKIGVTISTLLGRKGSLEKMKDYWDVGFYLGANILASEHRKVIEASEKLYRLKAPIWFVASIMETYILYRQFAKLPEVRSPKQDTVDFWMELLLQTCKPTISTDRCPVLVLEPSKVLQPAIVCVSEEDESRTVQLKHVTTLKKGLYQWTFPASAIRGVSASKIDERSCFLYVHYNSDDFQLCFPSERTYGVVYAGRDLSNQVRIAIKEIPEKDSTYSQPLHEEIALHKRLKHRNIVQYLGSVSQDGFIKIFMEEVPGGSLSSLLRSKWGPLKDNEATIIFYTKQILEGLKYLHDNQIVHRDIKGDNVLINTYSGVLKISDFGTSKRLAGINPCTETFAGTLQYMAPEIIDQGPRGYGKPADIWSLGCTIIEMATGKTPFHELGSPQAAMFKVGMFKIHPKVPECMSDEAKDFIMNCFEPNPDDRASATELLKDVFLRSSPRRKAKAPQESGPKDYLSTGEALSHLKVTCCSSYLICFCNLSNLRADETPESPPSTSSFLLIPDDSASDLSSPAATEENIGLFMLRKDSERRATLHRVLTEYISNVVSNIQESVPQVGEGKAQQHVKMYASKVSLSLLMVLRQQQVKPHWMFALDNLLRQAVQDAITVLLPGTAGIYFIQYHVEQLLFNGKKQLKTTYLCQRHIVKRLLSQLSEKEREYQELLRNTVQKKQEQIDALRKAAVTEGTVVLTTHTFTTFI</sequence>
<dbReference type="Ensembl" id="ENSAOCT00000076894.1">
    <property type="protein sequence ID" value="ENSAOCP00000072203.1"/>
    <property type="gene ID" value="ENSAOCG00000014625.2"/>
</dbReference>
<dbReference type="SUPFAM" id="SSF56112">
    <property type="entry name" value="Protein kinase-like (PK-like)"/>
    <property type="match status" value="1"/>
</dbReference>
<evidence type="ECO:0000256" key="3">
    <source>
        <dbReference type="ARBA" id="ARBA00022741"/>
    </source>
</evidence>
<keyword evidence="3" id="KW-0547">Nucleotide-binding</keyword>
<feature type="region of interest" description="Disordered" evidence="7">
    <location>
        <begin position="23"/>
        <end position="48"/>
    </location>
</feature>
<dbReference type="GO" id="GO:0005524">
    <property type="term" value="F:ATP binding"/>
    <property type="evidence" value="ECO:0007669"/>
    <property type="project" value="UniProtKB-KW"/>
</dbReference>
<dbReference type="Proteomes" id="UP001501940">
    <property type="component" value="Chromosome 9"/>
</dbReference>
<dbReference type="GO" id="GO:0033554">
    <property type="term" value="P:cellular response to stress"/>
    <property type="evidence" value="ECO:0007669"/>
    <property type="project" value="TreeGrafter"/>
</dbReference>
<protein>
    <recommendedName>
        <fullName evidence="8">Protein kinase domain-containing protein</fullName>
    </recommendedName>
</protein>
<dbReference type="GeneTree" id="ENSGT00940000159398"/>
<proteinExistence type="predicted"/>
<evidence type="ECO:0000256" key="7">
    <source>
        <dbReference type="SAM" id="MobiDB-lite"/>
    </source>
</evidence>
<evidence type="ECO:0000256" key="6">
    <source>
        <dbReference type="SAM" id="Coils"/>
    </source>
</evidence>
<dbReference type="SMART" id="SM00220">
    <property type="entry name" value="S_TKc"/>
    <property type="match status" value="1"/>
</dbReference>
<dbReference type="InterPro" id="IPR008271">
    <property type="entry name" value="Ser/Thr_kinase_AS"/>
</dbReference>
<dbReference type="PANTHER" id="PTHR11584:SF391">
    <property type="entry name" value="MITOGEN-ACTIVATED PROTEIN KINASE KINASE KINASE 6"/>
    <property type="match status" value="1"/>
</dbReference>
<evidence type="ECO:0000256" key="1">
    <source>
        <dbReference type="ARBA" id="ARBA00022527"/>
    </source>
</evidence>
<keyword evidence="2" id="KW-0808">Transferase</keyword>
<evidence type="ECO:0000256" key="4">
    <source>
        <dbReference type="ARBA" id="ARBA00022777"/>
    </source>
</evidence>
<keyword evidence="6" id="KW-0175">Coiled coil</keyword>
<dbReference type="PANTHER" id="PTHR11584">
    <property type="entry name" value="SERINE/THREONINE PROTEIN KINASE"/>
    <property type="match status" value="1"/>
</dbReference>
<dbReference type="GO" id="GO:0046872">
    <property type="term" value="F:metal ion binding"/>
    <property type="evidence" value="ECO:0007669"/>
    <property type="project" value="UniProtKB-KW"/>
</dbReference>
<keyword evidence="5" id="KW-0067">ATP-binding</keyword>
<dbReference type="InterPro" id="IPR000719">
    <property type="entry name" value="Prot_kinase_dom"/>
</dbReference>
<dbReference type="GO" id="GO:0004709">
    <property type="term" value="F:MAP kinase kinase kinase activity"/>
    <property type="evidence" value="ECO:0007669"/>
    <property type="project" value="TreeGrafter"/>
</dbReference>
<evidence type="ECO:0000259" key="8">
    <source>
        <dbReference type="PROSITE" id="PS50011"/>
    </source>
</evidence>
<organism evidence="9 10">
    <name type="scientific">Amphiprion ocellaris</name>
    <name type="common">Clown anemonefish</name>
    <dbReference type="NCBI Taxonomy" id="80972"/>
    <lineage>
        <taxon>Eukaryota</taxon>
        <taxon>Metazoa</taxon>
        <taxon>Chordata</taxon>
        <taxon>Craniata</taxon>
        <taxon>Vertebrata</taxon>
        <taxon>Euteleostomi</taxon>
        <taxon>Actinopterygii</taxon>
        <taxon>Neopterygii</taxon>
        <taxon>Teleostei</taxon>
        <taxon>Neoteleostei</taxon>
        <taxon>Acanthomorphata</taxon>
        <taxon>Ovalentaria</taxon>
        <taxon>Pomacentridae</taxon>
        <taxon>Amphiprion</taxon>
    </lineage>
</organism>
<feature type="domain" description="Protein kinase" evidence="8">
    <location>
        <begin position="583"/>
        <end position="841"/>
    </location>
</feature>
<dbReference type="Pfam" id="PF13281">
    <property type="entry name" value="MAP3K_TRAF_bd"/>
    <property type="match status" value="1"/>
</dbReference>
<dbReference type="PROSITE" id="PS50011">
    <property type="entry name" value="PROTEIN_KINASE_DOM"/>
    <property type="match status" value="1"/>
</dbReference>
<evidence type="ECO:0000313" key="9">
    <source>
        <dbReference type="Ensembl" id="ENSAOCP00000072203.1"/>
    </source>
</evidence>
<feature type="coiled-coil region" evidence="6">
    <location>
        <begin position="1049"/>
        <end position="1084"/>
    </location>
</feature>
<dbReference type="Pfam" id="PF00069">
    <property type="entry name" value="Pkinase"/>
    <property type="match status" value="1"/>
</dbReference>
<reference evidence="9" key="3">
    <citation type="submission" date="2025-09" db="UniProtKB">
        <authorList>
            <consortium name="Ensembl"/>
        </authorList>
    </citation>
    <scope>IDENTIFICATION</scope>
</reference>
<evidence type="ECO:0000313" key="10">
    <source>
        <dbReference type="Proteomes" id="UP001501940"/>
    </source>
</evidence>
<dbReference type="InterPro" id="IPR025136">
    <property type="entry name" value="MAP3K_TRAF-bd"/>
</dbReference>